<reference evidence="14 15" key="1">
    <citation type="submission" date="2024-11" db="EMBL/GenBank/DDBJ databases">
        <title>Chromosome-level genome assembly of the freshwater bivalve Anodonta woodiana.</title>
        <authorList>
            <person name="Chen X."/>
        </authorList>
    </citation>
    <scope>NUCLEOTIDE SEQUENCE [LARGE SCALE GENOMIC DNA]</scope>
    <source>
        <strain evidence="14">MN2024</strain>
        <tissue evidence="14">Gills</tissue>
    </source>
</reference>
<gene>
    <name evidence="14" type="ORF">ACJMK2_037860</name>
</gene>
<evidence type="ECO:0000256" key="9">
    <source>
        <dbReference type="SAM" id="MobiDB-lite"/>
    </source>
</evidence>
<dbReference type="InterPro" id="IPR009637">
    <property type="entry name" value="GPR107/GPR108-like"/>
</dbReference>
<dbReference type="AlphaFoldDB" id="A0ABD3WNX2"/>
<evidence type="ECO:0000259" key="13">
    <source>
        <dbReference type="Pfam" id="PF21901"/>
    </source>
</evidence>
<dbReference type="Pfam" id="PF21901">
    <property type="entry name" value="TMEM87A-B_GOLD"/>
    <property type="match status" value="1"/>
</dbReference>
<keyword evidence="2 10" id="KW-0812">Transmembrane</keyword>
<comment type="subcellular location">
    <subcellularLocation>
        <location evidence="1">Golgi apparatus membrane</location>
        <topology evidence="1">Multi-pass membrane protein</topology>
    </subcellularLocation>
</comment>
<feature type="transmembrane region" description="Helical" evidence="10">
    <location>
        <begin position="410"/>
        <end position="433"/>
    </location>
</feature>
<organism evidence="14 15">
    <name type="scientific">Sinanodonta woodiana</name>
    <name type="common">Chinese pond mussel</name>
    <name type="synonym">Anodonta woodiana</name>
    <dbReference type="NCBI Taxonomy" id="1069815"/>
    <lineage>
        <taxon>Eukaryota</taxon>
        <taxon>Metazoa</taxon>
        <taxon>Spiralia</taxon>
        <taxon>Lophotrochozoa</taxon>
        <taxon>Mollusca</taxon>
        <taxon>Bivalvia</taxon>
        <taxon>Autobranchia</taxon>
        <taxon>Heteroconchia</taxon>
        <taxon>Palaeoheterodonta</taxon>
        <taxon>Unionida</taxon>
        <taxon>Unionoidea</taxon>
        <taxon>Unionidae</taxon>
        <taxon>Unioninae</taxon>
        <taxon>Sinanodonta</taxon>
    </lineage>
</organism>
<evidence type="ECO:0000256" key="8">
    <source>
        <dbReference type="ARBA" id="ARBA00044946"/>
    </source>
</evidence>
<feature type="transmembrane region" description="Helical" evidence="10">
    <location>
        <begin position="246"/>
        <end position="267"/>
    </location>
</feature>
<evidence type="ECO:0000259" key="12">
    <source>
        <dbReference type="Pfam" id="PF06814"/>
    </source>
</evidence>
<evidence type="ECO:0000256" key="11">
    <source>
        <dbReference type="SAM" id="SignalP"/>
    </source>
</evidence>
<dbReference type="GO" id="GO:0000139">
    <property type="term" value="C:Golgi membrane"/>
    <property type="evidence" value="ECO:0007669"/>
    <property type="project" value="UniProtKB-SubCell"/>
</dbReference>
<feature type="chain" id="PRO_5044836839" description="Transmembrane protein 87A" evidence="11">
    <location>
        <begin position="21"/>
        <end position="567"/>
    </location>
</feature>
<evidence type="ECO:0000256" key="1">
    <source>
        <dbReference type="ARBA" id="ARBA00004653"/>
    </source>
</evidence>
<keyword evidence="6 10" id="KW-0472">Membrane</keyword>
<feature type="compositionally biased region" description="Polar residues" evidence="9">
    <location>
        <begin position="170"/>
        <end position="194"/>
    </location>
</feature>
<evidence type="ECO:0000256" key="4">
    <source>
        <dbReference type="ARBA" id="ARBA00022989"/>
    </source>
</evidence>
<dbReference type="InterPro" id="IPR054101">
    <property type="entry name" value="TMEM87A/B_GOLD"/>
</dbReference>
<feature type="compositionally biased region" description="Basic and acidic residues" evidence="9">
    <location>
        <begin position="518"/>
        <end position="527"/>
    </location>
</feature>
<comment type="caution">
    <text evidence="14">The sequence shown here is derived from an EMBL/GenBank/DDBJ whole genome shotgun (WGS) entry which is preliminary data.</text>
</comment>
<evidence type="ECO:0000256" key="2">
    <source>
        <dbReference type="ARBA" id="ARBA00022692"/>
    </source>
</evidence>
<evidence type="ECO:0000256" key="7">
    <source>
        <dbReference type="ARBA" id="ARBA00023180"/>
    </source>
</evidence>
<comment type="similarity">
    <text evidence="8">Belongs to the LU7TM family. TMEM87 subfamily.</text>
</comment>
<name>A0ABD3WNX2_SINWO</name>
<dbReference type="InterPro" id="IPR053937">
    <property type="entry name" value="GOST_TM"/>
</dbReference>
<protein>
    <recommendedName>
        <fullName evidence="16">Transmembrane protein 87A</fullName>
    </recommendedName>
</protein>
<evidence type="ECO:0000313" key="14">
    <source>
        <dbReference type="EMBL" id="KAL3874908.1"/>
    </source>
</evidence>
<dbReference type="PANTHER" id="PTHR21229:SF1">
    <property type="entry name" value="GH17801P"/>
    <property type="match status" value="1"/>
</dbReference>
<keyword evidence="3 11" id="KW-0732">Signal</keyword>
<proteinExistence type="inferred from homology"/>
<evidence type="ECO:0000256" key="3">
    <source>
        <dbReference type="ARBA" id="ARBA00022729"/>
    </source>
</evidence>
<dbReference type="PANTHER" id="PTHR21229">
    <property type="entry name" value="LUNG SEVEN TRANSMEMBRANE RECEPTOR"/>
    <property type="match status" value="1"/>
</dbReference>
<feature type="signal peptide" evidence="11">
    <location>
        <begin position="1"/>
        <end position="20"/>
    </location>
</feature>
<feature type="transmembrane region" description="Helical" evidence="10">
    <location>
        <begin position="453"/>
        <end position="470"/>
    </location>
</feature>
<evidence type="ECO:0000256" key="10">
    <source>
        <dbReference type="SAM" id="Phobius"/>
    </source>
</evidence>
<feature type="compositionally biased region" description="Basic and acidic residues" evidence="9">
    <location>
        <begin position="144"/>
        <end position="169"/>
    </location>
</feature>
<feature type="region of interest" description="Disordered" evidence="9">
    <location>
        <begin position="142"/>
        <end position="195"/>
    </location>
</feature>
<dbReference type="EMBL" id="JBJQND010000006">
    <property type="protein sequence ID" value="KAL3874908.1"/>
    <property type="molecule type" value="Genomic_DNA"/>
</dbReference>
<keyword evidence="4 10" id="KW-1133">Transmembrane helix</keyword>
<accession>A0ABD3WNX2</accession>
<evidence type="ECO:0000256" key="6">
    <source>
        <dbReference type="ARBA" id="ARBA00023136"/>
    </source>
</evidence>
<feature type="domain" description="TMEM87A/B GOLD" evidence="13">
    <location>
        <begin position="23"/>
        <end position="164"/>
    </location>
</feature>
<keyword evidence="7" id="KW-0325">Glycoprotein</keyword>
<feature type="transmembrane region" description="Helical" evidence="10">
    <location>
        <begin position="279"/>
        <end position="297"/>
    </location>
</feature>
<dbReference type="Pfam" id="PF06814">
    <property type="entry name" value="GOST_TM"/>
    <property type="match status" value="1"/>
</dbReference>
<feature type="region of interest" description="Disordered" evidence="9">
    <location>
        <begin position="508"/>
        <end position="527"/>
    </location>
</feature>
<evidence type="ECO:0000313" key="15">
    <source>
        <dbReference type="Proteomes" id="UP001634394"/>
    </source>
</evidence>
<dbReference type="Proteomes" id="UP001634394">
    <property type="component" value="Unassembled WGS sequence"/>
</dbReference>
<evidence type="ECO:0000256" key="5">
    <source>
        <dbReference type="ARBA" id="ARBA00023034"/>
    </source>
</evidence>
<evidence type="ECO:0008006" key="16">
    <source>
        <dbReference type="Google" id="ProtNLM"/>
    </source>
</evidence>
<sequence length="567" mass="64234">MAEIPISVLFTIASISFSFAFPQQGIWHVQLGKDQIQDFPKTMYNGTKVRVDISCQPKGNRTKLHIRWVMRYSLCVNEYDSTESFPPVLVSYLDHPAVVPYQGMAYKNVEYIANGEEHKCDGTSFSLHGPLDAKPVIKEAIYPSKEDQNTTQVTKKEEAQDKQVRKNRDVSPSSNTTKLTSKSPVTVNSSTEKPSQIDPLNVVQTWKDGAYIFVLTIEAPDDFDVNVTVRMIGPYGYISAVEWPLLVFYGLMGLVYITFGLLWLILLACNWRDLLRVQFWIGGVIFLGMLEKAVFYAEYQSISFYGESVTKGALIVAEIISCLKRAIARMLVIIVSLGFGIVKPRLGPTLHKVLCIGFLYFVAGTVEGCMRSLNPKGAQDKNELLAAIFSSLVQTTRTLRLRRNIVKLSLYRHFTNTLIFAVIASVIFMIWSLVQIKFKDCVKDWQELWLDEAVWHLLFSIILIIIMILWRPTANNQRYAYSPLLDAADDEEVDETVMNDAFEGMKMRTKSQANGSPKQKDGRNSIEDDLKWVEENIPSSITDKALPSLLDSDEEIVTAKYEMSKMQ</sequence>
<keyword evidence="5" id="KW-0333">Golgi apparatus</keyword>
<feature type="transmembrane region" description="Helical" evidence="10">
    <location>
        <begin position="326"/>
        <end position="342"/>
    </location>
</feature>
<feature type="domain" description="GOST seven transmembrane" evidence="12">
    <location>
        <begin position="244"/>
        <end position="477"/>
    </location>
</feature>
<keyword evidence="15" id="KW-1185">Reference proteome</keyword>